<feature type="non-terminal residue" evidence="1">
    <location>
        <position position="1"/>
    </location>
</feature>
<protein>
    <submittedName>
        <fullName evidence="1">Uncharacterized protein</fullName>
    </submittedName>
</protein>
<reference evidence="1" key="1">
    <citation type="submission" date="2014-05" db="EMBL/GenBank/DDBJ databases">
        <authorList>
            <person name="Chronopoulou M."/>
        </authorList>
    </citation>
    <scope>NUCLEOTIDE SEQUENCE</scope>
    <source>
        <tissue evidence="1">Whole organism</tissue>
    </source>
</reference>
<dbReference type="AlphaFoldDB" id="A0A0K2VKI3"/>
<name>A0A0K2VKI3_LEPSM</name>
<accession>A0A0K2VKI3</accession>
<evidence type="ECO:0000313" key="1">
    <source>
        <dbReference type="EMBL" id="CDW50968.1"/>
    </source>
</evidence>
<organism evidence="1">
    <name type="scientific">Lepeophtheirus salmonis</name>
    <name type="common">Salmon louse</name>
    <name type="synonym">Caligus salmonis</name>
    <dbReference type="NCBI Taxonomy" id="72036"/>
    <lineage>
        <taxon>Eukaryota</taxon>
        <taxon>Metazoa</taxon>
        <taxon>Ecdysozoa</taxon>
        <taxon>Arthropoda</taxon>
        <taxon>Crustacea</taxon>
        <taxon>Multicrustacea</taxon>
        <taxon>Hexanauplia</taxon>
        <taxon>Copepoda</taxon>
        <taxon>Siphonostomatoida</taxon>
        <taxon>Caligidae</taxon>
        <taxon>Lepeophtheirus</taxon>
    </lineage>
</organism>
<sequence>YILCFVYVFYLGKKVQEPRPISYILRSWVQSQFVGSGSRTGTGLLVPVQELEPFELQDR</sequence>
<proteinExistence type="predicted"/>
<dbReference type="EMBL" id="HACA01033607">
    <property type="protein sequence ID" value="CDW50968.1"/>
    <property type="molecule type" value="Transcribed_RNA"/>
</dbReference>